<dbReference type="EMBL" id="FNNH01000031">
    <property type="protein sequence ID" value="SDW83142.1"/>
    <property type="molecule type" value="Genomic_DNA"/>
</dbReference>
<feature type="transmembrane region" description="Helical" evidence="6">
    <location>
        <begin position="61"/>
        <end position="84"/>
    </location>
</feature>
<comment type="similarity">
    <text evidence="2">Belongs to the autoinducer-2 exporter (AI-2E) (TC 2.A.86) family.</text>
</comment>
<feature type="transmembrane region" description="Helical" evidence="6">
    <location>
        <begin position="270"/>
        <end position="287"/>
    </location>
</feature>
<gene>
    <name evidence="7" type="ORF">SAMN05421882_10312</name>
</gene>
<accession>A0A1H2WR92</accession>
<dbReference type="AlphaFoldDB" id="A0A1H2WR92"/>
<dbReference type="Proteomes" id="UP000183454">
    <property type="component" value="Unassembled WGS sequence"/>
</dbReference>
<protein>
    <submittedName>
        <fullName evidence="7">Predicted PurR-regulated permease PerM</fullName>
    </submittedName>
</protein>
<feature type="transmembrane region" description="Helical" evidence="6">
    <location>
        <begin position="213"/>
        <end position="230"/>
    </location>
</feature>
<name>A0A1H2WR92_9PROT</name>
<evidence type="ECO:0000256" key="2">
    <source>
        <dbReference type="ARBA" id="ARBA00009773"/>
    </source>
</evidence>
<dbReference type="Pfam" id="PF01594">
    <property type="entry name" value="AI-2E_transport"/>
    <property type="match status" value="1"/>
</dbReference>
<comment type="subcellular location">
    <subcellularLocation>
        <location evidence="1">Membrane</location>
        <topology evidence="1">Multi-pass membrane protein</topology>
    </subcellularLocation>
</comment>
<evidence type="ECO:0000313" key="7">
    <source>
        <dbReference type="EMBL" id="SDW83142.1"/>
    </source>
</evidence>
<evidence type="ECO:0000256" key="5">
    <source>
        <dbReference type="ARBA" id="ARBA00023136"/>
    </source>
</evidence>
<dbReference type="PANTHER" id="PTHR21716:SF4">
    <property type="entry name" value="TRANSMEMBRANE PROTEIN 245"/>
    <property type="match status" value="1"/>
</dbReference>
<dbReference type="InterPro" id="IPR002549">
    <property type="entry name" value="AI-2E-like"/>
</dbReference>
<sequence>MIKILERQTFLIALTFVTGLFLFLLKPFFAPILWACIIAILFHPVQLWLKKKLGEQPNLIALITLIACIFLVVIPFLLLLTSFFQQGSALYQRIASGEIQLAQYFDQIRRAFPVMQQFLERMDIDIASLQKNATELVVGIGSFLTQNAVALGIGTFNFFTKLALMLYIAFFLLRDGRQLIEKLIYVIPMGDERERLLFQNIAGVARATVKGNLLVAMLQGTLGGLIFWILGIPSPLLWGVIMAIFSMIPVIGAGLVWVPAAIYLYTITQWFEATVLIAYGVFIIGLADNVLRPILVGRDTKLPDWMVLLSTLGGLTLIGVNGFVVGPLIAVLFVAFWQIFGKDFNVGKYAHQDSNSEIETNAEDSIKSKPGKQL</sequence>
<keyword evidence="3 6" id="KW-0812">Transmembrane</keyword>
<feature type="transmembrane region" description="Helical" evidence="6">
    <location>
        <begin position="236"/>
        <end position="258"/>
    </location>
</feature>
<evidence type="ECO:0000256" key="1">
    <source>
        <dbReference type="ARBA" id="ARBA00004141"/>
    </source>
</evidence>
<keyword evidence="5 6" id="KW-0472">Membrane</keyword>
<keyword evidence="4 6" id="KW-1133">Transmembrane helix</keyword>
<dbReference type="RefSeq" id="WP_074667433.1">
    <property type="nucleotide sequence ID" value="NZ_FNNH01000031.1"/>
</dbReference>
<feature type="transmembrane region" description="Helical" evidence="6">
    <location>
        <begin position="148"/>
        <end position="173"/>
    </location>
</feature>
<evidence type="ECO:0000256" key="3">
    <source>
        <dbReference type="ARBA" id="ARBA00022692"/>
    </source>
</evidence>
<evidence type="ECO:0000256" key="4">
    <source>
        <dbReference type="ARBA" id="ARBA00022989"/>
    </source>
</evidence>
<evidence type="ECO:0000256" key="6">
    <source>
        <dbReference type="SAM" id="Phobius"/>
    </source>
</evidence>
<organism evidence="7 8">
    <name type="scientific">Nitrosomonas communis</name>
    <dbReference type="NCBI Taxonomy" id="44574"/>
    <lineage>
        <taxon>Bacteria</taxon>
        <taxon>Pseudomonadati</taxon>
        <taxon>Pseudomonadota</taxon>
        <taxon>Betaproteobacteria</taxon>
        <taxon>Nitrosomonadales</taxon>
        <taxon>Nitrosomonadaceae</taxon>
        <taxon>Nitrosomonas</taxon>
    </lineage>
</organism>
<feature type="transmembrane region" description="Helical" evidence="6">
    <location>
        <begin position="31"/>
        <end position="49"/>
    </location>
</feature>
<feature type="transmembrane region" description="Helical" evidence="6">
    <location>
        <begin position="307"/>
        <end position="340"/>
    </location>
</feature>
<dbReference type="PANTHER" id="PTHR21716">
    <property type="entry name" value="TRANSMEMBRANE PROTEIN"/>
    <property type="match status" value="1"/>
</dbReference>
<dbReference type="GO" id="GO:0016020">
    <property type="term" value="C:membrane"/>
    <property type="evidence" value="ECO:0007669"/>
    <property type="project" value="UniProtKB-SubCell"/>
</dbReference>
<proteinExistence type="inferred from homology"/>
<evidence type="ECO:0000313" key="8">
    <source>
        <dbReference type="Proteomes" id="UP000183454"/>
    </source>
</evidence>
<reference evidence="7 8" key="1">
    <citation type="submission" date="2016-10" db="EMBL/GenBank/DDBJ databases">
        <authorList>
            <person name="de Groot N.N."/>
        </authorList>
    </citation>
    <scope>NUCLEOTIDE SEQUENCE [LARGE SCALE GENOMIC DNA]</scope>
    <source>
        <strain evidence="7 8">Nm110</strain>
    </source>
</reference>